<dbReference type="InterPro" id="IPR013839">
    <property type="entry name" value="DNAligase_adenylation"/>
</dbReference>
<feature type="binding site" evidence="15">
    <location>
        <position position="127"/>
    </location>
    <ligand>
        <name>NAD(+)</name>
        <dbReference type="ChEBI" id="CHEBI:57540"/>
    </ligand>
</feature>
<dbReference type="SUPFAM" id="SSF50249">
    <property type="entry name" value="Nucleic acid-binding proteins"/>
    <property type="match status" value="1"/>
</dbReference>
<dbReference type="CDD" id="cd00114">
    <property type="entry name" value="LIGANc"/>
    <property type="match status" value="1"/>
</dbReference>
<dbReference type="SMART" id="SM00532">
    <property type="entry name" value="LIGANc"/>
    <property type="match status" value="1"/>
</dbReference>
<evidence type="ECO:0000256" key="15">
    <source>
        <dbReference type="HAMAP-Rule" id="MF_01588"/>
    </source>
</evidence>
<dbReference type="InterPro" id="IPR036420">
    <property type="entry name" value="BRCT_dom_sf"/>
</dbReference>
<evidence type="ECO:0000256" key="7">
    <source>
        <dbReference type="ARBA" id="ARBA00022763"/>
    </source>
</evidence>
<dbReference type="InterPro" id="IPR001357">
    <property type="entry name" value="BRCT_dom"/>
</dbReference>
<name>A0A368E1H9_9PROT</name>
<evidence type="ECO:0000256" key="10">
    <source>
        <dbReference type="ARBA" id="ARBA00023027"/>
    </source>
</evidence>
<dbReference type="EMBL" id="QOQF01000004">
    <property type="protein sequence ID" value="RCL77949.1"/>
    <property type="molecule type" value="Genomic_DNA"/>
</dbReference>
<dbReference type="EC" id="6.5.1.2" evidence="2 15"/>
<feature type="binding site" evidence="15">
    <location>
        <position position="326"/>
    </location>
    <ligand>
        <name>NAD(+)</name>
        <dbReference type="ChEBI" id="CHEBI:57540"/>
    </ligand>
</feature>
<dbReference type="Gene3D" id="6.20.10.30">
    <property type="match status" value="1"/>
</dbReference>
<evidence type="ECO:0000256" key="9">
    <source>
        <dbReference type="ARBA" id="ARBA00022842"/>
    </source>
</evidence>
<comment type="cofactor">
    <cofactor evidence="15">
        <name>Mg(2+)</name>
        <dbReference type="ChEBI" id="CHEBI:18420"/>
    </cofactor>
    <cofactor evidence="15">
        <name>Mn(2+)</name>
        <dbReference type="ChEBI" id="CHEBI:29035"/>
    </cofactor>
</comment>
<feature type="binding site" evidence="15">
    <location>
        <begin position="44"/>
        <end position="48"/>
    </location>
    <ligand>
        <name>NAD(+)</name>
        <dbReference type="ChEBI" id="CHEBI:57540"/>
    </ligand>
</feature>
<dbReference type="InterPro" id="IPR013840">
    <property type="entry name" value="DNAligase_N"/>
</dbReference>
<dbReference type="GO" id="GO:0006260">
    <property type="term" value="P:DNA replication"/>
    <property type="evidence" value="ECO:0007669"/>
    <property type="project" value="UniProtKB-KW"/>
</dbReference>
<comment type="catalytic activity">
    <reaction evidence="13 15">
        <text>NAD(+) + (deoxyribonucleotide)n-3'-hydroxyl + 5'-phospho-(deoxyribonucleotide)m = (deoxyribonucleotide)n+m + AMP + beta-nicotinamide D-nucleotide.</text>
        <dbReference type="EC" id="6.5.1.2"/>
    </reaction>
</comment>
<keyword evidence="12 15" id="KW-0464">Manganese</keyword>
<keyword evidence="4 15" id="KW-0436">Ligase</keyword>
<keyword evidence="11 15" id="KW-0234">DNA repair</keyword>
<comment type="caution">
    <text evidence="15">Lacks conserved residue(s) required for the propagation of feature annotation.</text>
</comment>
<evidence type="ECO:0000256" key="11">
    <source>
        <dbReference type="ARBA" id="ARBA00023204"/>
    </source>
</evidence>
<keyword evidence="10 15" id="KW-0520">NAD</keyword>
<keyword evidence="6 15" id="KW-0479">Metal-binding</keyword>
<dbReference type="PANTHER" id="PTHR23389:SF9">
    <property type="entry name" value="DNA LIGASE"/>
    <property type="match status" value="1"/>
</dbReference>
<dbReference type="HAMAP" id="MF_01588">
    <property type="entry name" value="DNA_ligase_A"/>
    <property type="match status" value="1"/>
</dbReference>
<dbReference type="Pfam" id="PF03120">
    <property type="entry name" value="OB_DNA_ligase"/>
    <property type="match status" value="1"/>
</dbReference>
<comment type="similarity">
    <text evidence="14 15">Belongs to the NAD-dependent DNA ligase family. LigA subfamily.</text>
</comment>
<dbReference type="GO" id="GO:0006281">
    <property type="term" value="P:DNA repair"/>
    <property type="evidence" value="ECO:0007669"/>
    <property type="project" value="UniProtKB-KW"/>
</dbReference>
<dbReference type="FunFam" id="3.30.470.30:FF:000001">
    <property type="entry name" value="DNA ligase"/>
    <property type="match status" value="1"/>
</dbReference>
<dbReference type="NCBIfam" id="TIGR00575">
    <property type="entry name" value="dnlj"/>
    <property type="match status" value="1"/>
</dbReference>
<feature type="binding site" evidence="15">
    <location>
        <begin position="93"/>
        <end position="94"/>
    </location>
    <ligand>
        <name>NAD(+)</name>
        <dbReference type="ChEBI" id="CHEBI:57540"/>
    </ligand>
</feature>
<evidence type="ECO:0000313" key="18">
    <source>
        <dbReference type="Proteomes" id="UP000252132"/>
    </source>
</evidence>
<evidence type="ECO:0000256" key="13">
    <source>
        <dbReference type="ARBA" id="ARBA00034005"/>
    </source>
</evidence>
<dbReference type="PROSITE" id="PS01055">
    <property type="entry name" value="DNA_LIGASE_N1"/>
    <property type="match status" value="1"/>
</dbReference>
<dbReference type="Pfam" id="PF01653">
    <property type="entry name" value="DNA_ligase_aden"/>
    <property type="match status" value="1"/>
</dbReference>
<dbReference type="Gene3D" id="1.10.287.610">
    <property type="entry name" value="Helix hairpin bin"/>
    <property type="match status" value="1"/>
</dbReference>
<dbReference type="InterPro" id="IPR001679">
    <property type="entry name" value="DNA_ligase"/>
</dbReference>
<keyword evidence="8 15" id="KW-0862">Zinc</keyword>
<dbReference type="FunFam" id="2.40.50.140:FF:000012">
    <property type="entry name" value="DNA ligase"/>
    <property type="match status" value="1"/>
</dbReference>
<evidence type="ECO:0000256" key="1">
    <source>
        <dbReference type="ARBA" id="ARBA00004067"/>
    </source>
</evidence>
<feature type="binding site" evidence="15">
    <location>
        <position position="423"/>
    </location>
    <ligand>
        <name>Zn(2+)</name>
        <dbReference type="ChEBI" id="CHEBI:29105"/>
    </ligand>
</feature>
<comment type="function">
    <text evidence="1 15">DNA ligase that catalyzes the formation of phosphodiester linkages between 5'-phosphoryl and 3'-hydroxyl groups in double-stranded DNA using NAD as a coenzyme and as the energy source for the reaction. It is essential for DNA replication and repair of damaged DNA.</text>
</comment>
<dbReference type="Pfam" id="PF12826">
    <property type="entry name" value="HHH_2"/>
    <property type="match status" value="1"/>
</dbReference>
<dbReference type="PIRSF" id="PIRSF001604">
    <property type="entry name" value="LigA"/>
    <property type="match status" value="1"/>
</dbReference>
<dbReference type="CDD" id="cd17748">
    <property type="entry name" value="BRCT_DNA_ligase_like"/>
    <property type="match status" value="1"/>
</dbReference>
<sequence length="706" mass="78459">MKWRTVLVDVLTSEQAAEELKALAEEMAGHDVAYYQNDDPVISDADYDALRQRNEAIEERFPNLKRQDSPSDKVGVTPESGFGKIQHSVPMLSLGNAFDLQDLEDFDTRIRRFLSLDDAETITYTSEPKIDGLSASLRYENGVFIRGATRGDGQIGEDITENLKTLKDVPITLPKGVPDIVEIRGEVYMAHDDFKALNRQQSEKGLKTFANPRNAAAGSLRQLVSKITADRPLKFFAYTWGEISDMPADTQSGMMACFDMWGFTVNPDFNLFKDVTALNNHWRDIEERRSLLGYDIDGMVYKIDRLDWQSRLGFVSRAPRWAIAHKFPAEKAITQLLDIDIQVGRTGALTPVAKLKKVTVGGVEVSNATLHNADEIKRLDVRLNDFVVVQRAGDVIPQIIEVLIDKREGAQQAFHFPDNCPECGAQAFHEIRADGEQDAVKRCSGGLSCPAQAKERLKHFVSRSALDIDGLGDKQIDEFWANDLLKTPVDIFKLYQKADEAPEIWLYTSGKNKGQLKDSLTKLFRAIEQAKKPDLDRFLFALGIRHVGETTARLLARRYKTLEGFRDAILSMCDGDEVSKEELASIDGVGDTMMVSLLTFFAEPHNLDIINGLIDFGVAPVSLPEAENNTPISGKIIVFTGTLTRMTRAEAKARAEMMGAKVSGSVSDKTDILVAGESAGSKLKKAEELGVETMTEDEWLEIAAIT</sequence>
<dbReference type="AlphaFoldDB" id="A0A368E1H9"/>
<dbReference type="Gene3D" id="2.40.50.140">
    <property type="entry name" value="Nucleic acid-binding proteins"/>
    <property type="match status" value="1"/>
</dbReference>
<dbReference type="Gene3D" id="3.30.470.30">
    <property type="entry name" value="DNA ligase/mRNA capping enzyme"/>
    <property type="match status" value="1"/>
</dbReference>
<feature type="binding site" evidence="15">
    <location>
        <position position="302"/>
    </location>
    <ligand>
        <name>NAD(+)</name>
        <dbReference type="ChEBI" id="CHEBI:57540"/>
    </ligand>
</feature>
<feature type="binding site" evidence="15">
    <location>
        <position position="449"/>
    </location>
    <ligand>
        <name>Zn(2+)</name>
        <dbReference type="ChEBI" id="CHEBI:29105"/>
    </ligand>
</feature>
<keyword evidence="5 15" id="KW-0235">DNA replication</keyword>
<organism evidence="17 18">
    <name type="scientific">PS1 clade bacterium</name>
    <dbReference type="NCBI Taxonomy" id="2175152"/>
    <lineage>
        <taxon>Bacteria</taxon>
        <taxon>Pseudomonadati</taxon>
        <taxon>Pseudomonadota</taxon>
        <taxon>Alphaproteobacteria</taxon>
        <taxon>PS1 clade</taxon>
    </lineage>
</organism>
<dbReference type="GO" id="GO:0046872">
    <property type="term" value="F:metal ion binding"/>
    <property type="evidence" value="ECO:0007669"/>
    <property type="project" value="UniProtKB-KW"/>
</dbReference>
<dbReference type="SUPFAM" id="SSF56091">
    <property type="entry name" value="DNA ligase/mRNA capping enzyme, catalytic domain"/>
    <property type="match status" value="1"/>
</dbReference>
<accession>A0A368E1H9</accession>
<dbReference type="InterPro" id="IPR018239">
    <property type="entry name" value="DNA_ligase_AS"/>
</dbReference>
<evidence type="ECO:0000256" key="5">
    <source>
        <dbReference type="ARBA" id="ARBA00022705"/>
    </source>
</evidence>
<feature type="active site" description="N6-AMP-lysine intermediate" evidence="15">
    <location>
        <position position="129"/>
    </location>
</feature>
<dbReference type="SUPFAM" id="SSF47781">
    <property type="entry name" value="RuvA domain 2-like"/>
    <property type="match status" value="1"/>
</dbReference>
<feature type="binding site" evidence="15">
    <location>
        <position position="186"/>
    </location>
    <ligand>
        <name>NAD(+)</name>
        <dbReference type="ChEBI" id="CHEBI:57540"/>
    </ligand>
</feature>
<dbReference type="Gene3D" id="3.40.50.10190">
    <property type="entry name" value="BRCT domain"/>
    <property type="match status" value="1"/>
</dbReference>
<evidence type="ECO:0000256" key="6">
    <source>
        <dbReference type="ARBA" id="ARBA00022723"/>
    </source>
</evidence>
<evidence type="ECO:0000256" key="14">
    <source>
        <dbReference type="ARBA" id="ARBA00060881"/>
    </source>
</evidence>
<protein>
    <recommendedName>
        <fullName evidence="3 15">DNA ligase</fullName>
        <ecNumber evidence="2 15">6.5.1.2</ecNumber>
    </recommendedName>
    <alternativeName>
        <fullName evidence="15">Polydeoxyribonucleotide synthase [NAD(+)]</fullName>
    </alternativeName>
</protein>
<evidence type="ECO:0000256" key="4">
    <source>
        <dbReference type="ARBA" id="ARBA00022598"/>
    </source>
</evidence>
<dbReference type="InterPro" id="IPR012340">
    <property type="entry name" value="NA-bd_OB-fold"/>
</dbReference>
<dbReference type="Gene3D" id="1.10.150.20">
    <property type="entry name" value="5' to 3' exonuclease, C-terminal subdomain"/>
    <property type="match status" value="2"/>
</dbReference>
<reference evidence="17 18" key="1">
    <citation type="journal article" date="2018" name="Microbiome">
        <title>Fine metagenomic profile of the Mediterranean stratified and mixed water columns revealed by assembly and recruitment.</title>
        <authorList>
            <person name="Haro-Moreno J.M."/>
            <person name="Lopez-Perez M."/>
            <person name="De La Torre J.R."/>
            <person name="Picazo A."/>
            <person name="Camacho A."/>
            <person name="Rodriguez-Valera F."/>
        </authorList>
    </citation>
    <scope>NUCLEOTIDE SEQUENCE [LARGE SCALE GENOMIC DNA]</scope>
    <source>
        <strain evidence="17">MED-G55</strain>
    </source>
</reference>
<keyword evidence="7 15" id="KW-0227">DNA damage</keyword>
<dbReference type="SMART" id="SM00292">
    <property type="entry name" value="BRCT"/>
    <property type="match status" value="1"/>
</dbReference>
<dbReference type="Pfam" id="PF00533">
    <property type="entry name" value="BRCT"/>
    <property type="match status" value="1"/>
</dbReference>
<evidence type="ECO:0000256" key="3">
    <source>
        <dbReference type="ARBA" id="ARBA00013308"/>
    </source>
</evidence>
<evidence type="ECO:0000256" key="12">
    <source>
        <dbReference type="ARBA" id="ARBA00023211"/>
    </source>
</evidence>
<dbReference type="InterPro" id="IPR041663">
    <property type="entry name" value="DisA/LigA_HHH"/>
</dbReference>
<dbReference type="GO" id="GO:0005829">
    <property type="term" value="C:cytosol"/>
    <property type="evidence" value="ECO:0007669"/>
    <property type="project" value="TreeGrafter"/>
</dbReference>
<evidence type="ECO:0000313" key="17">
    <source>
        <dbReference type="EMBL" id="RCL77949.1"/>
    </source>
</evidence>
<gene>
    <name evidence="15" type="primary">ligA</name>
    <name evidence="17" type="ORF">DBW69_02090</name>
</gene>
<dbReference type="InterPro" id="IPR004150">
    <property type="entry name" value="NAD_DNA_ligase_OB"/>
</dbReference>
<dbReference type="InterPro" id="IPR010994">
    <property type="entry name" value="RuvA_2-like"/>
</dbReference>
<keyword evidence="9 15" id="KW-0460">Magnesium</keyword>
<dbReference type="SUPFAM" id="SSF52113">
    <property type="entry name" value="BRCT domain"/>
    <property type="match status" value="1"/>
</dbReference>
<dbReference type="Proteomes" id="UP000252132">
    <property type="component" value="Unassembled WGS sequence"/>
</dbReference>
<feature type="binding site" evidence="15">
    <location>
        <position position="420"/>
    </location>
    <ligand>
        <name>Zn(2+)</name>
        <dbReference type="ChEBI" id="CHEBI:29105"/>
    </ligand>
</feature>
<proteinExistence type="inferred from homology"/>
<evidence type="ECO:0000256" key="2">
    <source>
        <dbReference type="ARBA" id="ARBA00012722"/>
    </source>
</evidence>
<evidence type="ECO:0000256" key="8">
    <source>
        <dbReference type="ARBA" id="ARBA00022833"/>
    </source>
</evidence>
<dbReference type="PROSITE" id="PS50172">
    <property type="entry name" value="BRCT"/>
    <property type="match status" value="1"/>
</dbReference>
<dbReference type="NCBIfam" id="NF005932">
    <property type="entry name" value="PRK07956.1"/>
    <property type="match status" value="1"/>
</dbReference>
<comment type="caution">
    <text evidence="17">The sequence shown here is derived from an EMBL/GenBank/DDBJ whole genome shotgun (WGS) entry which is preliminary data.</text>
</comment>
<dbReference type="GO" id="GO:0003911">
    <property type="term" value="F:DNA ligase (NAD+) activity"/>
    <property type="evidence" value="ECO:0007669"/>
    <property type="project" value="UniProtKB-UniRule"/>
</dbReference>
<feature type="domain" description="BRCT" evidence="16">
    <location>
        <begin position="627"/>
        <end position="700"/>
    </location>
</feature>
<feature type="binding site" evidence="15">
    <location>
        <position position="150"/>
    </location>
    <ligand>
        <name>NAD(+)</name>
        <dbReference type="ChEBI" id="CHEBI:57540"/>
    </ligand>
</feature>
<dbReference type="PANTHER" id="PTHR23389">
    <property type="entry name" value="CHROMOSOME TRANSMISSION FIDELITY FACTOR 18"/>
    <property type="match status" value="1"/>
</dbReference>
<evidence type="ECO:0000259" key="16">
    <source>
        <dbReference type="PROSITE" id="PS50172"/>
    </source>
</evidence>